<dbReference type="AlphaFoldDB" id="A6J6E6"/>
<dbReference type="Proteomes" id="UP000234681">
    <property type="component" value="Chromosome 2"/>
</dbReference>
<dbReference type="EMBL" id="CH473976">
    <property type="protein sequence ID" value="EDM00643.1"/>
    <property type="molecule type" value="Genomic_DNA"/>
</dbReference>
<name>A6J6E6_RAT</name>
<evidence type="ECO:0000313" key="2">
    <source>
        <dbReference type="Proteomes" id="UP000234681"/>
    </source>
</evidence>
<accession>A6J6E6</accession>
<organism evidence="1 2">
    <name type="scientific">Rattus norvegicus</name>
    <name type="common">Rat</name>
    <dbReference type="NCBI Taxonomy" id="10116"/>
    <lineage>
        <taxon>Eukaryota</taxon>
        <taxon>Metazoa</taxon>
        <taxon>Chordata</taxon>
        <taxon>Craniata</taxon>
        <taxon>Vertebrata</taxon>
        <taxon>Euteleostomi</taxon>
        <taxon>Mammalia</taxon>
        <taxon>Eutheria</taxon>
        <taxon>Euarchontoglires</taxon>
        <taxon>Glires</taxon>
        <taxon>Rodentia</taxon>
        <taxon>Myomorpha</taxon>
        <taxon>Muroidea</taxon>
        <taxon>Muridae</taxon>
        <taxon>Murinae</taxon>
        <taxon>Rattus</taxon>
    </lineage>
</organism>
<reference evidence="1 2" key="1">
    <citation type="submission" date="2005-09" db="EMBL/GenBank/DDBJ databases">
        <authorList>
            <person name="Mural R.J."/>
            <person name="Li P.W."/>
            <person name="Adams M.D."/>
            <person name="Amanatides P.G."/>
            <person name="Baden-Tillson H."/>
            <person name="Barnstead M."/>
            <person name="Chin S.H."/>
            <person name="Dew I."/>
            <person name="Evans C.A."/>
            <person name="Ferriera S."/>
            <person name="Flanigan M."/>
            <person name="Fosler C."/>
            <person name="Glodek A."/>
            <person name="Gu Z."/>
            <person name="Holt R.A."/>
            <person name="Jennings D."/>
            <person name="Kraft C.L."/>
            <person name="Lu F."/>
            <person name="Nguyen T."/>
            <person name="Nusskern D.R."/>
            <person name="Pfannkoch C.M."/>
            <person name="Sitter C."/>
            <person name="Sutton G.G."/>
            <person name="Venter J.C."/>
            <person name="Wang Z."/>
            <person name="Woodage T."/>
            <person name="Zheng X.H."/>
            <person name="Zhong F."/>
        </authorList>
    </citation>
    <scope>NUCLEOTIDE SEQUENCE [LARGE SCALE GENOMIC DNA]</scope>
    <source>
        <strain>BN</strain>
        <strain evidence="2">Sprague-Dawley</strain>
    </source>
</reference>
<evidence type="ECO:0000313" key="1">
    <source>
        <dbReference type="EMBL" id="EDM00643.1"/>
    </source>
</evidence>
<sequence length="30" mass="3549">MPVLSEVKRLWQMDRESKASPWTPGNVDQY</sequence>
<gene>
    <name evidence="1" type="ORF">rCG_62639</name>
</gene>
<protein>
    <submittedName>
        <fullName evidence="1">RCG62639</fullName>
    </submittedName>
</protein>
<proteinExistence type="predicted"/>